<accession>G4RFU0</accession>
<dbReference type="AlphaFoldDB" id="G4RFU0"/>
<reference evidence="2 3" key="1">
    <citation type="journal article" date="2012" name="J. Bacteriol.">
        <title>Complete genome sequence of Pelagibacterium halotolerans B2T.</title>
        <authorList>
            <person name="Huo Y.Y."/>
            <person name="Cheng H."/>
            <person name="Han X.F."/>
            <person name="Jiang X.W."/>
            <person name="Sun C."/>
            <person name="Zhang X.Q."/>
            <person name="Zhu X.F."/>
            <person name="Liu Y.F."/>
            <person name="Li P.F."/>
            <person name="Ni P.X."/>
            <person name="Wu M."/>
        </authorList>
    </citation>
    <scope>NUCLEOTIDE SEQUENCE [LARGE SCALE GENOMIC DNA]</scope>
    <source>
        <strain evidence="3">DSM 22347 / JCM 15775 / CGMCC 1.7692 / B2</strain>
    </source>
</reference>
<dbReference type="KEGG" id="phl:KKY_947"/>
<evidence type="ECO:0000313" key="3">
    <source>
        <dbReference type="Proteomes" id="UP000008850"/>
    </source>
</evidence>
<dbReference type="Proteomes" id="UP000008850">
    <property type="component" value="Chromosome"/>
</dbReference>
<sequence>MQELSTCIHQDGNDGAHQGTLTKEDVDDLLDFTHALLTRLYTEPAKLQAAKARRDERRAPQQAVESQLKED</sequence>
<evidence type="ECO:0000256" key="1">
    <source>
        <dbReference type="SAM" id="MobiDB-lite"/>
    </source>
</evidence>
<evidence type="ECO:0000313" key="2">
    <source>
        <dbReference type="EMBL" id="AEQ50983.1"/>
    </source>
</evidence>
<protein>
    <submittedName>
        <fullName evidence="2">Uncharacterized protein</fullName>
    </submittedName>
</protein>
<name>G4RFU0_PELHB</name>
<gene>
    <name evidence="2" type="ordered locus">KKY_947</name>
</gene>
<dbReference type="HOGENOM" id="CLU_201089_0_0_5"/>
<dbReference type="EMBL" id="CP003075">
    <property type="protein sequence ID" value="AEQ50983.1"/>
    <property type="molecule type" value="Genomic_DNA"/>
</dbReference>
<feature type="region of interest" description="Disordered" evidence="1">
    <location>
        <begin position="49"/>
        <end position="71"/>
    </location>
</feature>
<keyword evidence="3" id="KW-1185">Reference proteome</keyword>
<feature type="region of interest" description="Disordered" evidence="1">
    <location>
        <begin position="1"/>
        <end position="20"/>
    </location>
</feature>
<organism evidence="2 3">
    <name type="scientific">Pelagibacterium halotolerans (strain DSM 22347 / JCM 15775 / CGMCC 1.7692 / B2)</name>
    <dbReference type="NCBI Taxonomy" id="1082931"/>
    <lineage>
        <taxon>Bacteria</taxon>
        <taxon>Pseudomonadati</taxon>
        <taxon>Pseudomonadota</taxon>
        <taxon>Alphaproteobacteria</taxon>
        <taxon>Hyphomicrobiales</taxon>
        <taxon>Devosiaceae</taxon>
        <taxon>Pelagibacterium</taxon>
    </lineage>
</organism>
<proteinExistence type="predicted"/>